<protein>
    <recommendedName>
        <fullName evidence="4">Autotransporter outer membrane beta-barrel domain-containing protein</fullName>
    </recommendedName>
</protein>
<gene>
    <name evidence="2" type="ORF">NCR95_06830</name>
</gene>
<evidence type="ECO:0008006" key="4">
    <source>
        <dbReference type="Google" id="ProtNLM"/>
    </source>
</evidence>
<feature type="signal peptide" evidence="1">
    <location>
        <begin position="1"/>
        <end position="24"/>
    </location>
</feature>
<dbReference type="EMBL" id="JAMOKX010000005">
    <property type="protein sequence ID" value="MCL9819874.1"/>
    <property type="molecule type" value="Genomic_DNA"/>
</dbReference>
<proteinExistence type="predicted"/>
<keyword evidence="3" id="KW-1185">Reference proteome</keyword>
<feature type="non-terminal residue" evidence="2">
    <location>
        <position position="458"/>
    </location>
</feature>
<evidence type="ECO:0000313" key="3">
    <source>
        <dbReference type="Proteomes" id="UP001057522"/>
    </source>
</evidence>
<comment type="caution">
    <text evidence="2">The sequence shown here is derived from an EMBL/GenBank/DDBJ whole genome shotgun (WGS) entry which is preliminary data.</text>
</comment>
<evidence type="ECO:0000313" key="2">
    <source>
        <dbReference type="EMBL" id="MCL9819874.1"/>
    </source>
</evidence>
<organism evidence="2 3">
    <name type="scientific">Helicobacter colisuis</name>
    <dbReference type="NCBI Taxonomy" id="2949739"/>
    <lineage>
        <taxon>Bacteria</taxon>
        <taxon>Pseudomonadati</taxon>
        <taxon>Campylobacterota</taxon>
        <taxon>Epsilonproteobacteria</taxon>
        <taxon>Campylobacterales</taxon>
        <taxon>Helicobacteraceae</taxon>
        <taxon>Helicobacter</taxon>
    </lineage>
</organism>
<dbReference type="Proteomes" id="UP001057522">
    <property type="component" value="Unassembled WGS sequence"/>
</dbReference>
<accession>A0ABT0TVD7</accession>
<name>A0ABT0TVD7_9HELI</name>
<reference evidence="2" key="1">
    <citation type="submission" date="2022-06" db="EMBL/GenBank/DDBJ databases">
        <title>Helicobacter colisuis sp. nov.</title>
        <authorList>
            <person name="Papic B."/>
            <person name="Gruntar I."/>
        </authorList>
    </citation>
    <scope>NUCLEOTIDE SEQUENCE</scope>
    <source>
        <strain evidence="2">11154-15</strain>
    </source>
</reference>
<evidence type="ECO:0000256" key="1">
    <source>
        <dbReference type="SAM" id="SignalP"/>
    </source>
</evidence>
<keyword evidence="1" id="KW-0732">Signal</keyword>
<feature type="chain" id="PRO_5046113239" description="Autotransporter outer membrane beta-barrel domain-containing protein" evidence="1">
    <location>
        <begin position="25"/>
        <end position="458"/>
    </location>
</feature>
<sequence length="458" mass="49416">MKLSLIASRAIFGLGVLGSVSAFGADYTLNNANDFQTYFEESSEGSGKWVLKEQYKNDNLTFNFDSLSLTDPQDQGGLGLNIKDITYNGTKFIIGDGMGEDDSYFGESDVEFQSGNHSYTINADVEIKTDGNLLAQSPSYINGNVTINGSEQGGGSLEVFKIWGANGSLSIDGTLNSNYGYFTIADSNRKGGLLHVSGDVSLINSTFRVITQSLSSLAFSDYELIRSDSKITLGGNNKVNLQYLVTLKDLLGTQNIDGIADYEIDREVSENLYKASLDLSKDEKRLSTDITTTEDARNLAKILAEEVKTRDDMLIELNNQKANTIDEAEKARIDEAITLITAQKTAIESAIPTNQNGQISGKDFINVVGTSIAQSDKALAGELVDKLNGVKNTEMHAALLLDVNKNIGDAVTSLKSSGNLNEAQGIFDSLINSNINASVGIGAITNKNFFKDVRESAK</sequence>
<dbReference type="RefSeq" id="WP_250604703.1">
    <property type="nucleotide sequence ID" value="NZ_JAMOKX010000005.1"/>
</dbReference>